<dbReference type="PROSITE" id="PS52016">
    <property type="entry name" value="TONB_DEPENDENT_REC_3"/>
    <property type="match status" value="1"/>
</dbReference>
<dbReference type="InterPro" id="IPR012910">
    <property type="entry name" value="Plug_dom"/>
</dbReference>
<keyword evidence="5" id="KW-0732">Signal</keyword>
<evidence type="ECO:0000256" key="8">
    <source>
        <dbReference type="ARBA" id="ARBA00023170"/>
    </source>
</evidence>
<dbReference type="GO" id="GO:0044718">
    <property type="term" value="P:siderophore transmembrane transport"/>
    <property type="evidence" value="ECO:0007669"/>
    <property type="project" value="TreeGrafter"/>
</dbReference>
<sequence length="613" mass="68798">MVSRTGLFFVRGASGSLSSRILFMMNSHQVNNVLVGSGIYSYANLDLENVKRIEFVNGPGSSLYGSGAEAGIINIITKEGDDIDGLQLNARGGSFDTVETSALFGKTFHGLEVAAYVDYRNTSGFRGHVDQDQQSVLDQQYGTHASLAPGNMKGDLYQWDAQLTLKYEGFKFDGKYIDMKRDNPLGFRPILDNMSNFTDKDYYLNLSYDRTVTEGLNLMVKAYRNQVSTTERTQMFPKGSLMMTPMGPIITSENQFFEAGITTSRMGAEAQTTYEIVDSNTIVGGITFEVQKVYDTYRKGNFMPTSNPYVFIPLSSVQDMPPQWTFPNKERNVYAAYVEDIWDILDDLRLTIGGRYDYYTESGGQLSPRLGVNWEFAQDYNTKFLYGRAFRAPSFADLYHFTFGNPDLKNETDDTFELSLGANFLPFSGQATGFYNVLKDAIILEQDSSGGVPRYQWANADSVKRYGVELQMKYDFGRGTYLSMNYTQLNVDVDLDVDVGGSGADAWMEPTRLGTLTGNVRLNRYLNLNAQVLYRGGWSREQGDPRDDPGDYVIANTTLIAKNFLKELKGLEVRATVYNLFNKEYTSPTAAGELPGDMPMPGINFMLELRYTF</sequence>
<keyword evidence="4 10" id="KW-0812">Transmembrane</keyword>
<dbReference type="GO" id="GO:0009279">
    <property type="term" value="C:cell outer membrane"/>
    <property type="evidence" value="ECO:0007669"/>
    <property type="project" value="UniProtKB-SubCell"/>
</dbReference>
<evidence type="ECO:0000313" key="15">
    <source>
        <dbReference type="Proteomes" id="UP000650524"/>
    </source>
</evidence>
<evidence type="ECO:0000256" key="7">
    <source>
        <dbReference type="ARBA" id="ARBA00023136"/>
    </source>
</evidence>
<gene>
    <name evidence="14" type="ORF">H8E19_13920</name>
</gene>
<evidence type="ECO:0000256" key="10">
    <source>
        <dbReference type="PROSITE-ProRule" id="PRU01360"/>
    </source>
</evidence>
<dbReference type="PANTHER" id="PTHR30069:SF29">
    <property type="entry name" value="HEMOGLOBIN AND HEMOGLOBIN-HAPTOGLOBIN-BINDING PROTEIN 1-RELATED"/>
    <property type="match status" value="1"/>
</dbReference>
<dbReference type="InterPro" id="IPR036942">
    <property type="entry name" value="Beta-barrel_TonB_sf"/>
</dbReference>
<dbReference type="Gene3D" id="2.170.130.10">
    <property type="entry name" value="TonB-dependent receptor, plug domain"/>
    <property type="match status" value="1"/>
</dbReference>
<reference evidence="14 15" key="1">
    <citation type="submission" date="2020-08" db="EMBL/GenBank/DDBJ databases">
        <title>Bridging the membrane lipid divide: bacteria of the FCB group superphylum have the potential to synthesize archaeal ether lipids.</title>
        <authorList>
            <person name="Villanueva L."/>
            <person name="Von Meijenfeldt F.A.B."/>
            <person name="Westbye A.B."/>
            <person name="Yadav S."/>
            <person name="Hopmans E.C."/>
            <person name="Dutilh B.E."/>
            <person name="Sinninghe Damste J.S."/>
        </authorList>
    </citation>
    <scope>NUCLEOTIDE SEQUENCE [LARGE SCALE GENOMIC DNA]</scope>
    <source>
        <strain evidence="14">NIOZ-UU27</strain>
    </source>
</reference>
<proteinExistence type="inferred from homology"/>
<dbReference type="InterPro" id="IPR000531">
    <property type="entry name" value="Beta-barrel_TonB"/>
</dbReference>
<keyword evidence="9 10" id="KW-0998">Cell outer membrane</keyword>
<evidence type="ECO:0000313" key="14">
    <source>
        <dbReference type="EMBL" id="MBC8178498.1"/>
    </source>
</evidence>
<keyword evidence="7 10" id="KW-0472">Membrane</keyword>
<keyword evidence="3 10" id="KW-1134">Transmembrane beta strand</keyword>
<feature type="domain" description="TonB-dependent receptor-like beta-barrel" evidence="12">
    <location>
        <begin position="150"/>
        <end position="580"/>
    </location>
</feature>
<dbReference type="AlphaFoldDB" id="A0A8J6N1B1"/>
<dbReference type="EMBL" id="JACNJD010000284">
    <property type="protein sequence ID" value="MBC8178498.1"/>
    <property type="molecule type" value="Genomic_DNA"/>
</dbReference>
<comment type="similarity">
    <text evidence="10 11">Belongs to the TonB-dependent receptor family.</text>
</comment>
<evidence type="ECO:0000256" key="11">
    <source>
        <dbReference type="RuleBase" id="RU003357"/>
    </source>
</evidence>
<keyword evidence="2 10" id="KW-0813">Transport</keyword>
<evidence type="ECO:0000256" key="2">
    <source>
        <dbReference type="ARBA" id="ARBA00022448"/>
    </source>
</evidence>
<dbReference type="GO" id="GO:0015344">
    <property type="term" value="F:siderophore uptake transmembrane transporter activity"/>
    <property type="evidence" value="ECO:0007669"/>
    <property type="project" value="TreeGrafter"/>
</dbReference>
<evidence type="ECO:0000256" key="6">
    <source>
        <dbReference type="ARBA" id="ARBA00023077"/>
    </source>
</evidence>
<evidence type="ECO:0000259" key="13">
    <source>
        <dbReference type="Pfam" id="PF07715"/>
    </source>
</evidence>
<accession>A0A8J6N1B1</accession>
<dbReference type="Gene3D" id="2.40.170.20">
    <property type="entry name" value="TonB-dependent receptor, beta-barrel domain"/>
    <property type="match status" value="1"/>
</dbReference>
<protein>
    <submittedName>
        <fullName evidence="14">TonB-dependent receptor</fullName>
    </submittedName>
</protein>
<feature type="domain" description="TonB-dependent receptor plug" evidence="13">
    <location>
        <begin position="7"/>
        <end position="72"/>
    </location>
</feature>
<evidence type="ECO:0000256" key="9">
    <source>
        <dbReference type="ARBA" id="ARBA00023237"/>
    </source>
</evidence>
<comment type="caution">
    <text evidence="14">The sequence shown here is derived from an EMBL/GenBank/DDBJ whole genome shotgun (WGS) entry which is preliminary data.</text>
</comment>
<evidence type="ECO:0000256" key="3">
    <source>
        <dbReference type="ARBA" id="ARBA00022452"/>
    </source>
</evidence>
<dbReference type="PANTHER" id="PTHR30069">
    <property type="entry name" value="TONB-DEPENDENT OUTER MEMBRANE RECEPTOR"/>
    <property type="match status" value="1"/>
</dbReference>
<dbReference type="Pfam" id="PF00593">
    <property type="entry name" value="TonB_dep_Rec_b-barrel"/>
    <property type="match status" value="1"/>
</dbReference>
<evidence type="ECO:0000256" key="1">
    <source>
        <dbReference type="ARBA" id="ARBA00004571"/>
    </source>
</evidence>
<comment type="subcellular location">
    <subcellularLocation>
        <location evidence="1 10">Cell outer membrane</location>
        <topology evidence="1 10">Multi-pass membrane protein</topology>
    </subcellularLocation>
</comment>
<evidence type="ECO:0000256" key="5">
    <source>
        <dbReference type="ARBA" id="ARBA00022729"/>
    </source>
</evidence>
<dbReference type="Pfam" id="PF07715">
    <property type="entry name" value="Plug"/>
    <property type="match status" value="1"/>
</dbReference>
<dbReference type="InterPro" id="IPR037066">
    <property type="entry name" value="Plug_dom_sf"/>
</dbReference>
<evidence type="ECO:0000259" key="12">
    <source>
        <dbReference type="Pfam" id="PF00593"/>
    </source>
</evidence>
<evidence type="ECO:0000256" key="4">
    <source>
        <dbReference type="ARBA" id="ARBA00022692"/>
    </source>
</evidence>
<dbReference type="InterPro" id="IPR039426">
    <property type="entry name" value="TonB-dep_rcpt-like"/>
</dbReference>
<keyword evidence="6 11" id="KW-0798">TonB box</keyword>
<keyword evidence="8 14" id="KW-0675">Receptor</keyword>
<name>A0A8J6N1B1_9DELT</name>
<dbReference type="Proteomes" id="UP000650524">
    <property type="component" value="Unassembled WGS sequence"/>
</dbReference>
<dbReference type="SUPFAM" id="SSF56935">
    <property type="entry name" value="Porins"/>
    <property type="match status" value="1"/>
</dbReference>
<organism evidence="14 15">
    <name type="scientific">Candidatus Desulfacyla euxinica</name>
    <dbReference type="NCBI Taxonomy" id="2841693"/>
    <lineage>
        <taxon>Bacteria</taxon>
        <taxon>Deltaproteobacteria</taxon>
        <taxon>Candidatus Desulfacyla</taxon>
    </lineage>
</organism>